<evidence type="ECO:0000313" key="15">
    <source>
        <dbReference type="Proteomes" id="UP001143747"/>
    </source>
</evidence>
<keyword evidence="5 12" id="KW-0812">Transmembrane</keyword>
<dbReference type="InterPro" id="IPR025202">
    <property type="entry name" value="PLD-like_dom"/>
</dbReference>
<comment type="subcellular location">
    <subcellularLocation>
        <location evidence="1">Cell membrane</location>
        <topology evidence="1">Multi-pass membrane protein</topology>
    </subcellularLocation>
</comment>
<evidence type="ECO:0000256" key="4">
    <source>
        <dbReference type="ARBA" id="ARBA00022679"/>
    </source>
</evidence>
<dbReference type="NCBIfam" id="TIGR04265">
    <property type="entry name" value="bac_cardiolipin"/>
    <property type="match status" value="1"/>
</dbReference>
<evidence type="ECO:0000256" key="1">
    <source>
        <dbReference type="ARBA" id="ARBA00004651"/>
    </source>
</evidence>
<dbReference type="CDD" id="cd09112">
    <property type="entry name" value="PLDc_CLS_2"/>
    <property type="match status" value="1"/>
</dbReference>
<keyword evidence="10" id="KW-0594">Phospholipid biosynthesis</keyword>
<proteinExistence type="inferred from homology"/>
<evidence type="ECO:0000256" key="8">
    <source>
        <dbReference type="ARBA" id="ARBA00023098"/>
    </source>
</evidence>
<evidence type="ECO:0000256" key="6">
    <source>
        <dbReference type="ARBA" id="ARBA00022737"/>
    </source>
</evidence>
<feature type="domain" description="PLD phosphodiesterase" evidence="13">
    <location>
        <begin position="400"/>
        <end position="427"/>
    </location>
</feature>
<name>A0A9Q4PWA6_9EURY</name>
<keyword evidence="8" id="KW-0443">Lipid metabolism</keyword>
<dbReference type="SMART" id="SM00155">
    <property type="entry name" value="PLDc"/>
    <property type="match status" value="2"/>
</dbReference>
<evidence type="ECO:0000259" key="13">
    <source>
        <dbReference type="PROSITE" id="PS50035"/>
    </source>
</evidence>
<dbReference type="CDD" id="cd09110">
    <property type="entry name" value="PLDc_CLS_1"/>
    <property type="match status" value="1"/>
</dbReference>
<protein>
    <submittedName>
        <fullName evidence="14">Cardiolipin synthase</fullName>
    </submittedName>
</protein>
<feature type="transmembrane region" description="Helical" evidence="12">
    <location>
        <begin position="6"/>
        <end position="33"/>
    </location>
</feature>
<keyword evidence="9 12" id="KW-0472">Membrane</keyword>
<gene>
    <name evidence="14" type="primary">cls</name>
    <name evidence="14" type="ORF">L0665_07410</name>
</gene>
<organism evidence="14 15">
    <name type="scientific">Methanogenium marinum</name>
    <dbReference type="NCBI Taxonomy" id="348610"/>
    <lineage>
        <taxon>Archaea</taxon>
        <taxon>Methanobacteriati</taxon>
        <taxon>Methanobacteriota</taxon>
        <taxon>Stenosarchaea group</taxon>
        <taxon>Methanomicrobia</taxon>
        <taxon>Methanomicrobiales</taxon>
        <taxon>Methanomicrobiaceae</taxon>
        <taxon>Methanogenium</taxon>
    </lineage>
</organism>
<dbReference type="EMBL" id="JAKELO010000002">
    <property type="protein sequence ID" value="MDE4908439.1"/>
    <property type="molecule type" value="Genomic_DNA"/>
</dbReference>
<keyword evidence="3" id="KW-0444">Lipid biosynthesis</keyword>
<evidence type="ECO:0000256" key="5">
    <source>
        <dbReference type="ARBA" id="ARBA00022692"/>
    </source>
</evidence>
<keyword evidence="6" id="KW-0677">Repeat</keyword>
<evidence type="ECO:0000256" key="10">
    <source>
        <dbReference type="ARBA" id="ARBA00023209"/>
    </source>
</evidence>
<evidence type="ECO:0000256" key="11">
    <source>
        <dbReference type="ARBA" id="ARBA00023264"/>
    </source>
</evidence>
<keyword evidence="2" id="KW-1003">Cell membrane</keyword>
<dbReference type="Gene3D" id="3.30.870.10">
    <property type="entry name" value="Endonuclease Chain A"/>
    <property type="match status" value="2"/>
</dbReference>
<dbReference type="PANTHER" id="PTHR21248">
    <property type="entry name" value="CARDIOLIPIN SYNTHASE"/>
    <property type="match status" value="1"/>
</dbReference>
<dbReference type="Pfam" id="PF13396">
    <property type="entry name" value="PLDc_N"/>
    <property type="match status" value="1"/>
</dbReference>
<dbReference type="GO" id="GO:0032049">
    <property type="term" value="P:cardiolipin biosynthetic process"/>
    <property type="evidence" value="ECO:0007669"/>
    <property type="project" value="InterPro"/>
</dbReference>
<dbReference type="InterPro" id="IPR030874">
    <property type="entry name" value="Cardiolipin_synth_Firmi"/>
</dbReference>
<dbReference type="SUPFAM" id="SSF56024">
    <property type="entry name" value="Phospholipase D/nuclease"/>
    <property type="match status" value="2"/>
</dbReference>
<dbReference type="FunFam" id="3.30.870.10:FF:000014">
    <property type="entry name" value="Cardiolipin synthase"/>
    <property type="match status" value="1"/>
</dbReference>
<keyword evidence="7 12" id="KW-1133">Transmembrane helix</keyword>
<dbReference type="RefSeq" id="WP_274925067.1">
    <property type="nucleotide sequence ID" value="NZ_JAKELO010000002.1"/>
</dbReference>
<sequence length="487" mass="55067">MVFLRLGIEIFGFSLVGILFIINIIFAISVVFVERKKPSAALLWVAVLFFLPLFGFLLYLVFGQTIYKERIFRLKEEDDRIAKEVIARQEERLEGIHVPLEDKAGDYLNMIAMLLKNDQAVISNDNIVEVFTDGNAKFDALLEAIDNADDFIHLEYYIIRNDTLSRQIATALARKAREGVTVRVLGDAVGCHSLPNDFYRELTDAGGEVAWFFRSKYLHINMRVNYRNHRKIAVIDGKIGFIGGYNIGDEYLGKGPLGNWRDTHLKITGSAVHSLQVRFFMDWNHAANGDLGFEERYFPTPEEREGTLVQIVSSGPDSHGEAIKKGYLNLISNARESVWIQTPYFIPDGSIMDALKIAAESGVDVRIMFPCKPDHPFVYWAGFSYLWELMESGVRVYSYDNGFIHAKTVVVDGFAASVGSANWDIRSFSLNFEANAFLYKGDVPPALKQIFADDIASCTEVTLDMYGNRTFVVRLKESFSRLFSGIL</sequence>
<evidence type="ECO:0000256" key="7">
    <source>
        <dbReference type="ARBA" id="ARBA00022989"/>
    </source>
</evidence>
<evidence type="ECO:0000313" key="14">
    <source>
        <dbReference type="EMBL" id="MDE4908439.1"/>
    </source>
</evidence>
<dbReference type="HAMAP" id="MF_01916">
    <property type="entry name" value="Cardiolipin_synth_Cls"/>
    <property type="match status" value="1"/>
</dbReference>
<accession>A0A9Q4PWA6</accession>
<dbReference type="InterPro" id="IPR027379">
    <property type="entry name" value="CLS_N"/>
</dbReference>
<dbReference type="PROSITE" id="PS50035">
    <property type="entry name" value="PLD"/>
    <property type="match status" value="2"/>
</dbReference>
<evidence type="ECO:0000256" key="9">
    <source>
        <dbReference type="ARBA" id="ARBA00023136"/>
    </source>
</evidence>
<reference evidence="14" key="1">
    <citation type="submission" date="2022-01" db="EMBL/GenBank/DDBJ databases">
        <title>Draft genome of Methanogenium marinum DSM 15558.</title>
        <authorList>
            <person name="Chen S.-C."/>
            <person name="You Y.-T."/>
        </authorList>
    </citation>
    <scope>NUCLEOTIDE SEQUENCE</scope>
    <source>
        <strain evidence="14">DSM 15558</strain>
    </source>
</reference>
<comment type="caution">
    <text evidence="14">The sequence shown here is derived from an EMBL/GenBank/DDBJ whole genome shotgun (WGS) entry which is preliminary data.</text>
</comment>
<feature type="transmembrane region" description="Helical" evidence="12">
    <location>
        <begin position="40"/>
        <end position="62"/>
    </location>
</feature>
<dbReference type="PANTHER" id="PTHR21248:SF22">
    <property type="entry name" value="PHOSPHOLIPASE D"/>
    <property type="match status" value="1"/>
</dbReference>
<evidence type="ECO:0000256" key="2">
    <source>
        <dbReference type="ARBA" id="ARBA00022475"/>
    </source>
</evidence>
<keyword evidence="4" id="KW-0808">Transferase</keyword>
<dbReference type="Pfam" id="PF13091">
    <property type="entry name" value="PLDc_2"/>
    <property type="match status" value="2"/>
</dbReference>
<dbReference type="Proteomes" id="UP001143747">
    <property type="component" value="Unassembled WGS sequence"/>
</dbReference>
<dbReference type="InterPro" id="IPR022924">
    <property type="entry name" value="Cardiolipin_synthase"/>
</dbReference>
<keyword evidence="15" id="KW-1185">Reference proteome</keyword>
<evidence type="ECO:0000256" key="12">
    <source>
        <dbReference type="SAM" id="Phobius"/>
    </source>
</evidence>
<dbReference type="GO" id="GO:0008808">
    <property type="term" value="F:cardiolipin synthase activity"/>
    <property type="evidence" value="ECO:0007669"/>
    <property type="project" value="InterPro"/>
</dbReference>
<evidence type="ECO:0000256" key="3">
    <source>
        <dbReference type="ARBA" id="ARBA00022516"/>
    </source>
</evidence>
<feature type="domain" description="PLD phosphodiesterase" evidence="13">
    <location>
        <begin position="224"/>
        <end position="251"/>
    </location>
</feature>
<dbReference type="AlphaFoldDB" id="A0A9Q4PWA6"/>
<keyword evidence="11" id="KW-1208">Phospholipid metabolism</keyword>
<dbReference type="GO" id="GO:0005886">
    <property type="term" value="C:plasma membrane"/>
    <property type="evidence" value="ECO:0007669"/>
    <property type="project" value="UniProtKB-SubCell"/>
</dbReference>
<dbReference type="InterPro" id="IPR001736">
    <property type="entry name" value="PLipase_D/transphosphatidylase"/>
</dbReference>